<protein>
    <submittedName>
        <fullName evidence="3">Uncharacterized protein</fullName>
    </submittedName>
</protein>
<keyword evidence="4" id="KW-1185">Reference proteome</keyword>
<evidence type="ECO:0000256" key="1">
    <source>
        <dbReference type="SAM" id="MobiDB-lite"/>
    </source>
</evidence>
<evidence type="ECO:0000256" key="2">
    <source>
        <dbReference type="SAM" id="SignalP"/>
    </source>
</evidence>
<feature type="region of interest" description="Disordered" evidence="1">
    <location>
        <begin position="33"/>
        <end position="110"/>
    </location>
</feature>
<feature type="chain" id="PRO_5002948354" evidence="2">
    <location>
        <begin position="35"/>
        <end position="110"/>
    </location>
</feature>
<organism evidence="3 4">
    <name type="scientific">Methylorubrum extorquens (strain ATCC 14718 / DSM 1338 / JCM 2805 / NCIMB 9133 / AM1)</name>
    <name type="common">Methylobacterium extorquens</name>
    <dbReference type="NCBI Taxonomy" id="272630"/>
    <lineage>
        <taxon>Bacteria</taxon>
        <taxon>Pseudomonadati</taxon>
        <taxon>Pseudomonadota</taxon>
        <taxon>Alphaproteobacteria</taxon>
        <taxon>Hyphomicrobiales</taxon>
        <taxon>Methylobacteriaceae</taxon>
        <taxon>Methylorubrum</taxon>
    </lineage>
</organism>
<dbReference type="eggNOG" id="ENOG502ZK0K">
    <property type="taxonomic scope" value="Bacteria"/>
</dbReference>
<dbReference type="AlphaFoldDB" id="C5B1Q5"/>
<name>C5B1Q5_METEA</name>
<proteinExistence type="predicted"/>
<accession>C5B1Q5</accession>
<reference evidence="3 4" key="1">
    <citation type="journal article" date="2009" name="PLoS ONE">
        <title>Methylobacterium genome sequences: a reference blueprint to investigate microbial metabolism of C1 compounds from natural and industrial sources.</title>
        <authorList>
            <person name="Vuilleumier S."/>
            <person name="Chistoserdova L."/>
            <person name="Lee M.-C."/>
            <person name="Bringel F."/>
            <person name="Lajus A."/>
            <person name="Zhou Y."/>
            <person name="Gourion B."/>
            <person name="Barbe V."/>
            <person name="Chang J."/>
            <person name="Cruveiller S."/>
            <person name="Dossat C."/>
            <person name="Gillett W."/>
            <person name="Gruffaz C."/>
            <person name="Haugen E."/>
            <person name="Hourcade E."/>
            <person name="Levy R."/>
            <person name="Mangenot S."/>
            <person name="Muller E."/>
            <person name="Nadalig T."/>
            <person name="Pagni M."/>
            <person name="Penny C."/>
            <person name="Peyraud R."/>
            <person name="Robinson D.G."/>
            <person name="Roche D."/>
            <person name="Rouy Z."/>
            <person name="Saenampechek C."/>
            <person name="Salvignol G."/>
            <person name="Vallenet D."/>
            <person name="Wu Z."/>
            <person name="Marx C.J."/>
            <person name="Vorholt J.A."/>
            <person name="Olson M.V."/>
            <person name="Kaul R."/>
            <person name="Weissenbach J."/>
            <person name="Medigue C."/>
            <person name="Lidstrom M.E."/>
        </authorList>
    </citation>
    <scope>NUCLEOTIDE SEQUENCE [LARGE SCALE GENOMIC DNA]</scope>
    <source>
        <strain evidence="4">ATCC 14718 / DSM 1338 / JCM 2805 / NCIMB 9133 / AM1</strain>
    </source>
</reference>
<gene>
    <name evidence="3" type="ordered locus">MexAM1_META1p1847</name>
</gene>
<dbReference type="HOGENOM" id="CLU_2168005_0_0_5"/>
<dbReference type="EMBL" id="CP001510">
    <property type="protein sequence ID" value="ACS39689.1"/>
    <property type="molecule type" value="Genomic_DNA"/>
</dbReference>
<evidence type="ECO:0000313" key="4">
    <source>
        <dbReference type="Proteomes" id="UP000009081"/>
    </source>
</evidence>
<feature type="compositionally biased region" description="Basic and acidic residues" evidence="1">
    <location>
        <begin position="62"/>
        <end position="93"/>
    </location>
</feature>
<evidence type="ECO:0000313" key="3">
    <source>
        <dbReference type="EMBL" id="ACS39689.1"/>
    </source>
</evidence>
<feature type="signal peptide" evidence="2">
    <location>
        <begin position="1"/>
        <end position="34"/>
    </location>
</feature>
<keyword evidence="2" id="KW-0732">Signal</keyword>
<sequence>MGRWATDLLEGGAMRKRISLALLGTVLAASAALAQSSSGAPPGSKLDAVPPTHHPQFVAPTGERKPPGQALDDRGGSTPLLEHHDKELKDHTLKSICQGAPGCEGGHLRR</sequence>
<dbReference type="Proteomes" id="UP000009081">
    <property type="component" value="Chromosome"/>
</dbReference>
<dbReference type="KEGG" id="mea:Mex_1p1847"/>